<dbReference type="Proteomes" id="UP000641454">
    <property type="component" value="Unassembled WGS sequence"/>
</dbReference>
<proteinExistence type="predicted"/>
<evidence type="ECO:0000313" key="1">
    <source>
        <dbReference type="EMBL" id="MBC5846208.1"/>
    </source>
</evidence>
<evidence type="ECO:0000313" key="2">
    <source>
        <dbReference type="Proteomes" id="UP000641454"/>
    </source>
</evidence>
<organism evidence="1 2">
    <name type="scientific">Flavobacterium muglaense</name>
    <dbReference type="NCBI Taxonomy" id="2764716"/>
    <lineage>
        <taxon>Bacteria</taxon>
        <taxon>Pseudomonadati</taxon>
        <taxon>Bacteroidota</taxon>
        <taxon>Flavobacteriia</taxon>
        <taxon>Flavobacteriales</taxon>
        <taxon>Flavobacteriaceae</taxon>
        <taxon>Flavobacterium</taxon>
    </lineage>
</organism>
<reference evidence="1 2" key="1">
    <citation type="submission" date="2020-08" db="EMBL/GenBank/DDBJ databases">
        <title>Description of novel Flavobacterium F-392 isolate.</title>
        <authorList>
            <person name="Saticioglu I.B."/>
            <person name="Duman M."/>
            <person name="Altun S."/>
        </authorList>
    </citation>
    <scope>NUCLEOTIDE SEQUENCE [LARGE SCALE GENOMIC DNA]</scope>
    <source>
        <strain evidence="1 2">F-392</strain>
    </source>
</reference>
<name>A0A923SLF4_9FLAO</name>
<dbReference type="EMBL" id="JACRUL010000087">
    <property type="protein sequence ID" value="MBC5846208.1"/>
    <property type="molecule type" value="Genomic_DNA"/>
</dbReference>
<dbReference type="AlphaFoldDB" id="A0A923SLF4"/>
<protein>
    <submittedName>
        <fullName evidence="1">Uncharacterized protein</fullName>
    </submittedName>
</protein>
<comment type="caution">
    <text evidence="1">The sequence shown here is derived from an EMBL/GenBank/DDBJ whole genome shotgun (WGS) entry which is preliminary data.</text>
</comment>
<dbReference type="RefSeq" id="WP_187021632.1">
    <property type="nucleotide sequence ID" value="NZ_JACRUK010000086.1"/>
</dbReference>
<accession>A0A923SLF4</accession>
<gene>
    <name evidence="1" type="ORF">H8R25_17480</name>
</gene>
<keyword evidence="2" id="KW-1185">Reference proteome</keyword>
<sequence>MEQNLFSNLIKEFLEANFPEFVPTINYQNDGSFDCSLKSNSKIFSIWIATYNSEITIGIEDPNGNSDIHTHISCYELEDFQSCVSELSLCINNIKNDKLILYRDENGKYDWVEFSKFKNLNNSERFYWNT</sequence>